<proteinExistence type="predicted"/>
<evidence type="ECO:0000313" key="2">
    <source>
        <dbReference type="EMBL" id="CAH0377099.1"/>
    </source>
</evidence>
<dbReference type="EMBL" id="CAKKNE010000005">
    <property type="protein sequence ID" value="CAH0377099.1"/>
    <property type="molecule type" value="Genomic_DNA"/>
</dbReference>
<evidence type="ECO:0000313" key="3">
    <source>
        <dbReference type="Proteomes" id="UP000789595"/>
    </source>
</evidence>
<comment type="caution">
    <text evidence="2">The sequence shown here is derived from an EMBL/GenBank/DDBJ whole genome shotgun (WGS) entry which is preliminary data.</text>
</comment>
<dbReference type="Proteomes" id="UP000789595">
    <property type="component" value="Unassembled WGS sequence"/>
</dbReference>
<name>A0A8J2SY36_9STRA</name>
<gene>
    <name evidence="2" type="ORF">PECAL_5P16800</name>
</gene>
<organism evidence="2 3">
    <name type="scientific">Pelagomonas calceolata</name>
    <dbReference type="NCBI Taxonomy" id="35677"/>
    <lineage>
        <taxon>Eukaryota</taxon>
        <taxon>Sar</taxon>
        <taxon>Stramenopiles</taxon>
        <taxon>Ochrophyta</taxon>
        <taxon>Pelagophyceae</taxon>
        <taxon>Pelagomonadales</taxon>
        <taxon>Pelagomonadaceae</taxon>
        <taxon>Pelagomonas</taxon>
    </lineage>
</organism>
<sequence>MLERAAQLFLLGALPKRGPEIREKGLRPGVRRERRPVADPRLVAARLHHQAPSAPDSVNGFDLVQIEVPAADGLVWGVLGPEVVLIVFPIARVRPVVSWSVPVSLPRVVPHGLPPGGRFVGFGGPRPLRGHHVDRAVLERRVPLGQDSDEARQEGAEHRPAGFVFRIFRVASGLDQRHAPQERLPVPREGRDDPAARQQERVVVAALPGKAQGPDAPGQRAIYGVHAQERVELRAHEVLEVRVLQTPAEHPQHEIAPEVGVCRPVLALLRDRRVVEVYDRRQLAGPPGAVRAKGRVGGEEAKVRDAPHQRLRRRQHRFVPRRQKFVFVVARDGDEEAAVQRRGRLVVHEAWRDGPRRRARPPAFEGLGHDSTRVTTATTRRGI</sequence>
<protein>
    <submittedName>
        <fullName evidence="2">Uncharacterized protein</fullName>
    </submittedName>
</protein>
<feature type="compositionally biased region" description="Polar residues" evidence="1">
    <location>
        <begin position="373"/>
        <end position="383"/>
    </location>
</feature>
<evidence type="ECO:0000256" key="1">
    <source>
        <dbReference type="SAM" id="MobiDB-lite"/>
    </source>
</evidence>
<keyword evidence="3" id="KW-1185">Reference proteome</keyword>
<feature type="region of interest" description="Disordered" evidence="1">
    <location>
        <begin position="355"/>
        <end position="383"/>
    </location>
</feature>
<feature type="region of interest" description="Disordered" evidence="1">
    <location>
        <begin position="176"/>
        <end position="197"/>
    </location>
</feature>
<reference evidence="2" key="1">
    <citation type="submission" date="2021-11" db="EMBL/GenBank/DDBJ databases">
        <authorList>
            <consortium name="Genoscope - CEA"/>
            <person name="William W."/>
        </authorList>
    </citation>
    <scope>NUCLEOTIDE SEQUENCE</scope>
</reference>
<accession>A0A8J2SY36</accession>
<dbReference type="AlphaFoldDB" id="A0A8J2SY36"/>